<feature type="transmembrane region" description="Helical" evidence="1">
    <location>
        <begin position="55"/>
        <end position="79"/>
    </location>
</feature>
<evidence type="ECO:0000313" key="2">
    <source>
        <dbReference type="EMBL" id="TRO21296.1"/>
    </source>
</evidence>
<dbReference type="PROSITE" id="PS51257">
    <property type="entry name" value="PROKAR_LIPOPROTEIN"/>
    <property type="match status" value="1"/>
</dbReference>
<evidence type="ECO:0008006" key="4">
    <source>
        <dbReference type="Google" id="ProtNLM"/>
    </source>
</evidence>
<keyword evidence="1" id="KW-0472">Membrane</keyword>
<sequence>MALLRSLLVALLIVSLMGCVQRQNEQKPEAVQTCHEVESCQQDTPKSEPGVGEQLAIGAVSVVVAVVAIPVFLISYMVICPFSDGGLCGS</sequence>
<accession>A0ABD7S344</accession>
<protein>
    <recommendedName>
        <fullName evidence="4">Lipoprotein</fullName>
    </recommendedName>
</protein>
<dbReference type="Proteomes" id="UP000317327">
    <property type="component" value="Unassembled WGS sequence"/>
</dbReference>
<dbReference type="EMBL" id="SCFV01000001">
    <property type="protein sequence ID" value="TRO21296.1"/>
    <property type="molecule type" value="Genomic_DNA"/>
</dbReference>
<evidence type="ECO:0000313" key="3">
    <source>
        <dbReference type="Proteomes" id="UP000317327"/>
    </source>
</evidence>
<organism evidence="2 3">
    <name type="scientific">Ectopseudomonas mendocina</name>
    <name type="common">Pseudomonas mendocina</name>
    <dbReference type="NCBI Taxonomy" id="300"/>
    <lineage>
        <taxon>Bacteria</taxon>
        <taxon>Pseudomonadati</taxon>
        <taxon>Pseudomonadota</taxon>
        <taxon>Gammaproteobacteria</taxon>
        <taxon>Pseudomonadales</taxon>
        <taxon>Pseudomonadaceae</taxon>
        <taxon>Ectopseudomonas</taxon>
    </lineage>
</organism>
<proteinExistence type="predicted"/>
<evidence type="ECO:0000256" key="1">
    <source>
        <dbReference type="SAM" id="Phobius"/>
    </source>
</evidence>
<gene>
    <name evidence="2" type="ORF">EQ836_01805</name>
</gene>
<keyword evidence="1" id="KW-1133">Transmembrane helix</keyword>
<reference evidence="2 3" key="1">
    <citation type="submission" date="2019-01" db="EMBL/GenBank/DDBJ databases">
        <title>Whole genome shotgun sequencing of Pseudomonas spp. isolated by its ability to degrade furfural.</title>
        <authorList>
            <person name="Donoso R."/>
            <person name="Farkas C."/>
            <person name="Villegas P."/>
            <person name="Gonzales-Toro F."/>
            <person name="Guajardo-Parra M."/>
            <person name="Araya-Nail M."/>
            <person name="Morgante V."/>
            <person name="Perez-Pantoja D."/>
        </authorList>
    </citation>
    <scope>NUCLEOTIDE SEQUENCE [LARGE SCALE GENOMIC DNA]</scope>
    <source>
        <strain evidence="2 3">VN231</strain>
    </source>
</reference>
<keyword evidence="1" id="KW-0812">Transmembrane</keyword>
<comment type="caution">
    <text evidence="2">The sequence shown here is derived from an EMBL/GenBank/DDBJ whole genome shotgun (WGS) entry which is preliminary data.</text>
</comment>
<name>A0ABD7S344_ECTME</name>
<dbReference type="AlphaFoldDB" id="A0ABD7S344"/>
<dbReference type="RefSeq" id="WP_143500128.1">
    <property type="nucleotide sequence ID" value="NZ_SCFV01000001.1"/>
</dbReference>